<dbReference type="AlphaFoldDB" id="A0A655DTP3"/>
<organism evidence="1 2">
    <name type="scientific">Mycobacterium tuberculosis</name>
    <dbReference type="NCBI Taxonomy" id="1773"/>
    <lineage>
        <taxon>Bacteria</taxon>
        <taxon>Bacillati</taxon>
        <taxon>Actinomycetota</taxon>
        <taxon>Actinomycetes</taxon>
        <taxon>Mycobacteriales</taxon>
        <taxon>Mycobacteriaceae</taxon>
        <taxon>Mycobacterium</taxon>
        <taxon>Mycobacterium tuberculosis complex</taxon>
    </lineage>
</organism>
<dbReference type="Proteomes" id="UP000039217">
    <property type="component" value="Unassembled WGS sequence"/>
</dbReference>
<dbReference type="EMBL" id="CQQC01000344">
    <property type="protein sequence ID" value="CNU87056.1"/>
    <property type="molecule type" value="Genomic_DNA"/>
</dbReference>
<protein>
    <submittedName>
        <fullName evidence="1">Uncharacterized protein</fullName>
    </submittedName>
</protein>
<proteinExistence type="predicted"/>
<accession>A0A655DTP3</accession>
<evidence type="ECO:0000313" key="1">
    <source>
        <dbReference type="EMBL" id="CNU87056.1"/>
    </source>
</evidence>
<sequence>MHHCSVPDVRQLRRRRIALTPIDRPPAIHQARNRDGMAEPAATTHRPAVERHQRVGGAVCFEHRHRPRRITCHTHTQRARHRRDRGEDIGTVTRQPVGHEATVGHAGGEDVPGSDVEVVHQLCGQRDQEPNVVEMTAIRRRRPPPVGPAFVVAVRIDNQQVGGVGNSVEIGESLLSGSGAATTVQADHQPGGLSGRHVQAITAGQAPELERRYRTGMPGQ</sequence>
<reference evidence="1 2" key="1">
    <citation type="submission" date="2015-03" db="EMBL/GenBank/DDBJ databases">
        <authorList>
            <consortium name="Pathogen Informatics"/>
        </authorList>
    </citation>
    <scope>NUCLEOTIDE SEQUENCE [LARGE SCALE GENOMIC DNA]</scope>
    <source>
        <strain evidence="1 2">D00501624</strain>
    </source>
</reference>
<evidence type="ECO:0000313" key="2">
    <source>
        <dbReference type="Proteomes" id="UP000039217"/>
    </source>
</evidence>
<gene>
    <name evidence="1" type="ORF">ERS007661_01296</name>
</gene>
<name>A0A655DTP3_MYCTX</name>